<dbReference type="InParanoid" id="A0A286U8M8"/>
<protein>
    <submittedName>
        <fullName evidence="3">TKL TKL-ccin kinase</fullName>
    </submittedName>
</protein>
<evidence type="ECO:0000313" key="3">
    <source>
        <dbReference type="EMBL" id="PAV15931.1"/>
    </source>
</evidence>
<dbReference type="InterPro" id="IPR011009">
    <property type="entry name" value="Kinase-like_dom_sf"/>
</dbReference>
<feature type="region of interest" description="Disordered" evidence="1">
    <location>
        <begin position="478"/>
        <end position="497"/>
    </location>
</feature>
<dbReference type="GO" id="GO:0004674">
    <property type="term" value="F:protein serine/threonine kinase activity"/>
    <property type="evidence" value="ECO:0007669"/>
    <property type="project" value="TreeGrafter"/>
</dbReference>
<keyword evidence="4" id="KW-1185">Reference proteome</keyword>
<evidence type="ECO:0000313" key="4">
    <source>
        <dbReference type="Proteomes" id="UP000217199"/>
    </source>
</evidence>
<feature type="domain" description="Protein kinase" evidence="2">
    <location>
        <begin position="280"/>
        <end position="585"/>
    </location>
</feature>
<dbReference type="SUPFAM" id="SSF50729">
    <property type="entry name" value="PH domain-like"/>
    <property type="match status" value="1"/>
</dbReference>
<sequence>MEDTEENTHFAQVQDNVGKYLRSGRVDVKGLSFNLGYTRQWLCLTKDGRLLFFKDSTSVFSKPGSSISCRDLTSCRVNSRRSNQLLLQCGQRKLKISFKTSQEQKLWYSDIGLFIHPILVIEEENDATSSGGRVSCDSSFLDLVTSDFDLEPFGEPPYIEASIASRATSSISSPRIKQHFSFLSGTTLFTNRISDGSTLFNQEENWTSLLHSEYKDFLDKEFSKLKIDDIPERPPSPIDPDVVFDTLSGRAKLVKLDDATSAKKLDVDYDIADLTGQVRKLGEHIAAGGGYSDIWRAEWEVNGKAKFVAIKVIRIFTFDLKAAAKVRKRLNRELDIWKRLKHDHIVPLYGIVHGWGRYASMVSPWIECGNASQFFQDRDLFNSIPARLKLLCEVASGLKYLHCFSPPVVHGDLKASNVLISDEGQALLTDFGISALVGEVAHSGSSSYEDESCSSFAGSVRWMAFELFREYSLERDQDCSDENNEQDNDDQTHRGSRPTTYSDVWAFGSTALEILSGKVPYYYRKNDVQVLCEIMRGMKPLREQMRPEYPSISPKIWNFLQACWNEDPLGRPSVSQVNKMMRSFLREQRRMGMIFENESYIDMSAS</sequence>
<dbReference type="InterPro" id="IPR001849">
    <property type="entry name" value="PH_domain"/>
</dbReference>
<accession>A0A286U8M8</accession>
<dbReference type="PROSITE" id="PS00108">
    <property type="entry name" value="PROTEIN_KINASE_ST"/>
    <property type="match status" value="1"/>
</dbReference>
<name>A0A286U8M8_9AGAM</name>
<evidence type="ECO:0000256" key="1">
    <source>
        <dbReference type="SAM" id="MobiDB-lite"/>
    </source>
</evidence>
<dbReference type="Pfam" id="PF07714">
    <property type="entry name" value="PK_Tyr_Ser-Thr"/>
    <property type="match status" value="2"/>
</dbReference>
<dbReference type="InterPro" id="IPR008271">
    <property type="entry name" value="Ser/Thr_kinase_AS"/>
</dbReference>
<dbReference type="CDD" id="cd00821">
    <property type="entry name" value="PH"/>
    <property type="match status" value="1"/>
</dbReference>
<dbReference type="Pfam" id="PF00169">
    <property type="entry name" value="PH"/>
    <property type="match status" value="1"/>
</dbReference>
<reference evidence="3 4" key="1">
    <citation type="journal article" date="2017" name="Mol. Ecol.">
        <title>Comparative and population genomic landscape of Phellinus noxius: A hypervariable fungus causing root rot in trees.</title>
        <authorList>
            <person name="Chung C.L."/>
            <person name="Lee T.J."/>
            <person name="Akiba M."/>
            <person name="Lee H.H."/>
            <person name="Kuo T.H."/>
            <person name="Liu D."/>
            <person name="Ke H.M."/>
            <person name="Yokoi T."/>
            <person name="Roa M.B."/>
            <person name="Lu M.J."/>
            <person name="Chang Y.Y."/>
            <person name="Ann P.J."/>
            <person name="Tsai J.N."/>
            <person name="Chen C.Y."/>
            <person name="Tzean S.S."/>
            <person name="Ota Y."/>
            <person name="Hattori T."/>
            <person name="Sahashi N."/>
            <person name="Liou R.F."/>
            <person name="Kikuchi T."/>
            <person name="Tsai I.J."/>
        </authorList>
    </citation>
    <scope>NUCLEOTIDE SEQUENCE [LARGE SCALE GENOMIC DNA]</scope>
    <source>
        <strain evidence="3 4">FFPRI411160</strain>
    </source>
</reference>
<keyword evidence="3" id="KW-0808">Transferase</keyword>
<dbReference type="InterPro" id="IPR001245">
    <property type="entry name" value="Ser-Thr/Tyr_kinase_cat_dom"/>
</dbReference>
<dbReference type="PROSITE" id="PS50011">
    <property type="entry name" value="PROTEIN_KINASE_DOM"/>
    <property type="match status" value="1"/>
</dbReference>
<dbReference type="EMBL" id="NBII01000009">
    <property type="protein sequence ID" value="PAV15931.1"/>
    <property type="molecule type" value="Genomic_DNA"/>
</dbReference>
<dbReference type="InterPro" id="IPR000719">
    <property type="entry name" value="Prot_kinase_dom"/>
</dbReference>
<feature type="compositionally biased region" description="Acidic residues" evidence="1">
    <location>
        <begin position="479"/>
        <end position="489"/>
    </location>
</feature>
<dbReference type="Gene3D" id="1.10.510.10">
    <property type="entry name" value="Transferase(Phosphotransferase) domain 1"/>
    <property type="match status" value="1"/>
</dbReference>
<keyword evidence="3" id="KW-0418">Kinase</keyword>
<dbReference type="STRING" id="2282107.A0A286U8M8"/>
<dbReference type="Gene3D" id="2.30.29.30">
    <property type="entry name" value="Pleckstrin-homology domain (PH domain)/Phosphotyrosine-binding domain (PTB)"/>
    <property type="match status" value="1"/>
</dbReference>
<dbReference type="InterPro" id="IPR011993">
    <property type="entry name" value="PH-like_dom_sf"/>
</dbReference>
<dbReference type="GO" id="GO:0005524">
    <property type="term" value="F:ATP binding"/>
    <property type="evidence" value="ECO:0007669"/>
    <property type="project" value="InterPro"/>
</dbReference>
<dbReference type="SUPFAM" id="SSF56112">
    <property type="entry name" value="Protein kinase-like (PK-like)"/>
    <property type="match status" value="1"/>
</dbReference>
<dbReference type="InterPro" id="IPR051681">
    <property type="entry name" value="Ser/Thr_Kinases-Pseudokinases"/>
</dbReference>
<comment type="caution">
    <text evidence="3">The sequence shown here is derived from an EMBL/GenBank/DDBJ whole genome shotgun (WGS) entry which is preliminary data.</text>
</comment>
<organism evidence="3 4">
    <name type="scientific">Pyrrhoderma noxium</name>
    <dbReference type="NCBI Taxonomy" id="2282107"/>
    <lineage>
        <taxon>Eukaryota</taxon>
        <taxon>Fungi</taxon>
        <taxon>Dikarya</taxon>
        <taxon>Basidiomycota</taxon>
        <taxon>Agaricomycotina</taxon>
        <taxon>Agaricomycetes</taxon>
        <taxon>Hymenochaetales</taxon>
        <taxon>Hymenochaetaceae</taxon>
        <taxon>Pyrrhoderma</taxon>
    </lineage>
</organism>
<dbReference type="OrthoDB" id="346907at2759"/>
<dbReference type="PANTHER" id="PTHR44329">
    <property type="entry name" value="SERINE/THREONINE-PROTEIN KINASE TNNI3K-RELATED"/>
    <property type="match status" value="1"/>
</dbReference>
<gene>
    <name evidence="3" type="ORF">PNOK_0878900</name>
</gene>
<dbReference type="AlphaFoldDB" id="A0A286U8M8"/>
<proteinExistence type="predicted"/>
<dbReference type="SMART" id="SM00220">
    <property type="entry name" value="S_TKc"/>
    <property type="match status" value="1"/>
</dbReference>
<evidence type="ECO:0000259" key="2">
    <source>
        <dbReference type="PROSITE" id="PS50011"/>
    </source>
</evidence>
<dbReference type="SMART" id="SM00233">
    <property type="entry name" value="PH"/>
    <property type="match status" value="1"/>
</dbReference>
<dbReference type="Proteomes" id="UP000217199">
    <property type="component" value="Unassembled WGS sequence"/>
</dbReference>